<sequence length="658" mass="73760">MAKATRVLYWFRTDLRVHDSPALHAALALNPEVLYPVWTWDPEYVFSHRVGVNRFNFLLESMHDLSAALTTRSPESRLLVVRAPPQMAIPALCRQWKITHLVYERDTAGYAAIRDSEVVKRVRALGGTEVLAVHGHTLYDPQRVVAANHGKPTMSLASWRKAAQGLPEPERPLPPPEKLPPPGDTDLGDAFTRKNQPIGCDTDLNEDTRETELHCYDHIAGPNNEFAIPSMDELGLPPATTSIYGGETEALRRLDAYCRDKVRVATFAKPKTSPAEFDPPATTLLSPYLKFGCLSSREFLWRVRDAVDEYVKSNGDAKKSKPASKPPENLEGQLLFREMYYAAECAQGINFGQVRGNSICRFIDWKLPNQYAADGSKLVPRPRGNAVDEERFQSWKEGKTGFPWIDAIMRQLRLEGWIHHLARHSVACFLTRGQCYISWERGAEVFDELLIDWDPCSNAGNWMWLSCSAFFSSYYRVYGVKSFPEKFDKTGKLVRKFCPELAKFPDKYIYAPHTAPIDVQKKAGCIIGRDYPMPILDDKLEKERCISRIKMAYKKGYHGDHEAVLSERATAELEGAHDKGSESADRAADSGDVGEGVGDGPAGSGIGRGGEGVQVDQRSRSDEQGTRKSKRAGGVQNSEGSSKRRKTDRKVDEFFSKK</sequence>
<dbReference type="InterPro" id="IPR036155">
    <property type="entry name" value="Crypto/Photolyase_N_sf"/>
</dbReference>
<dbReference type="InterPro" id="IPR036134">
    <property type="entry name" value="Crypto/Photolyase_FAD-like_sf"/>
</dbReference>
<dbReference type="GO" id="GO:0005634">
    <property type="term" value="C:nucleus"/>
    <property type="evidence" value="ECO:0007669"/>
    <property type="project" value="TreeGrafter"/>
</dbReference>
<dbReference type="AlphaFoldDB" id="A0A5M3MEA1"/>
<feature type="binding site" evidence="4">
    <location>
        <begin position="333"/>
        <end position="340"/>
    </location>
    <ligand>
        <name>FAD</name>
        <dbReference type="ChEBI" id="CHEBI:57692"/>
    </ligand>
</feature>
<feature type="domain" description="Photolyase/cryptochrome alpha/beta" evidence="6">
    <location>
        <begin position="5"/>
        <end position="138"/>
    </location>
</feature>
<keyword evidence="8" id="KW-1185">Reference proteome</keyword>
<feature type="compositionally biased region" description="Basic and acidic residues" evidence="5">
    <location>
        <begin position="649"/>
        <end position="658"/>
    </location>
</feature>
<proteinExistence type="inferred from homology"/>
<dbReference type="EMBL" id="JH711584">
    <property type="protein sequence ID" value="EIW77230.1"/>
    <property type="molecule type" value="Genomic_DNA"/>
</dbReference>
<evidence type="ECO:0000313" key="8">
    <source>
        <dbReference type="Proteomes" id="UP000053558"/>
    </source>
</evidence>
<keyword evidence="3 4" id="KW-0274">FAD</keyword>
<feature type="region of interest" description="Disordered" evidence="5">
    <location>
        <begin position="161"/>
        <end position="189"/>
    </location>
</feature>
<comment type="similarity">
    <text evidence="1">Belongs to the DNA photolyase class-1 family.</text>
</comment>
<dbReference type="Gene3D" id="1.25.40.80">
    <property type="match status" value="1"/>
</dbReference>
<feature type="binding site" evidence="4">
    <location>
        <begin position="452"/>
        <end position="454"/>
    </location>
    <ligand>
        <name>FAD</name>
        <dbReference type="ChEBI" id="CHEBI:57692"/>
    </ligand>
</feature>
<dbReference type="OrthoDB" id="435881at2759"/>
<reference evidence="8" key="1">
    <citation type="journal article" date="2012" name="Science">
        <title>The Paleozoic origin of enzymatic lignin decomposition reconstructed from 31 fungal genomes.</title>
        <authorList>
            <person name="Floudas D."/>
            <person name="Binder M."/>
            <person name="Riley R."/>
            <person name="Barry K."/>
            <person name="Blanchette R.A."/>
            <person name="Henrissat B."/>
            <person name="Martinez A.T."/>
            <person name="Otillar R."/>
            <person name="Spatafora J.W."/>
            <person name="Yadav J.S."/>
            <person name="Aerts A."/>
            <person name="Benoit I."/>
            <person name="Boyd A."/>
            <person name="Carlson A."/>
            <person name="Copeland A."/>
            <person name="Coutinho P.M."/>
            <person name="de Vries R.P."/>
            <person name="Ferreira P."/>
            <person name="Findley K."/>
            <person name="Foster B."/>
            <person name="Gaskell J."/>
            <person name="Glotzer D."/>
            <person name="Gorecki P."/>
            <person name="Heitman J."/>
            <person name="Hesse C."/>
            <person name="Hori C."/>
            <person name="Igarashi K."/>
            <person name="Jurgens J.A."/>
            <person name="Kallen N."/>
            <person name="Kersten P."/>
            <person name="Kohler A."/>
            <person name="Kuees U."/>
            <person name="Kumar T.K.A."/>
            <person name="Kuo A."/>
            <person name="LaButti K."/>
            <person name="Larrondo L.F."/>
            <person name="Lindquist E."/>
            <person name="Ling A."/>
            <person name="Lombard V."/>
            <person name="Lucas S."/>
            <person name="Lundell T."/>
            <person name="Martin R."/>
            <person name="McLaughlin D.J."/>
            <person name="Morgenstern I."/>
            <person name="Morin E."/>
            <person name="Murat C."/>
            <person name="Nagy L.G."/>
            <person name="Nolan M."/>
            <person name="Ohm R.A."/>
            <person name="Patyshakuliyeva A."/>
            <person name="Rokas A."/>
            <person name="Ruiz-Duenas F.J."/>
            <person name="Sabat G."/>
            <person name="Salamov A."/>
            <person name="Samejima M."/>
            <person name="Schmutz J."/>
            <person name="Slot J.C."/>
            <person name="St John F."/>
            <person name="Stenlid J."/>
            <person name="Sun H."/>
            <person name="Sun S."/>
            <person name="Syed K."/>
            <person name="Tsang A."/>
            <person name="Wiebenga A."/>
            <person name="Young D."/>
            <person name="Pisabarro A."/>
            <person name="Eastwood D.C."/>
            <person name="Martin F."/>
            <person name="Cullen D."/>
            <person name="Grigoriev I.V."/>
            <person name="Hibbett D.S."/>
        </authorList>
    </citation>
    <scope>NUCLEOTIDE SEQUENCE [LARGE SCALE GENOMIC DNA]</scope>
    <source>
        <strain evidence="8">RWD-64-598 SS2</strain>
    </source>
</reference>
<evidence type="ECO:0000259" key="6">
    <source>
        <dbReference type="PROSITE" id="PS51645"/>
    </source>
</evidence>
<dbReference type="KEGG" id="cput:CONPUDRAFT_129501"/>
<dbReference type="GO" id="GO:0032922">
    <property type="term" value="P:circadian regulation of gene expression"/>
    <property type="evidence" value="ECO:0007669"/>
    <property type="project" value="TreeGrafter"/>
</dbReference>
<evidence type="ECO:0000256" key="2">
    <source>
        <dbReference type="ARBA" id="ARBA00022630"/>
    </source>
</evidence>
<feature type="binding site" evidence="4">
    <location>
        <begin position="282"/>
        <end position="286"/>
    </location>
    <ligand>
        <name>FAD</name>
        <dbReference type="ChEBI" id="CHEBI:57692"/>
    </ligand>
</feature>
<dbReference type="Gene3D" id="3.40.50.620">
    <property type="entry name" value="HUPs"/>
    <property type="match status" value="1"/>
</dbReference>
<dbReference type="InterPro" id="IPR006050">
    <property type="entry name" value="DNA_photolyase_N"/>
</dbReference>
<dbReference type="Proteomes" id="UP000053558">
    <property type="component" value="Unassembled WGS sequence"/>
</dbReference>
<feature type="region of interest" description="Disordered" evidence="5">
    <location>
        <begin position="571"/>
        <end position="658"/>
    </location>
</feature>
<evidence type="ECO:0000256" key="5">
    <source>
        <dbReference type="SAM" id="MobiDB-lite"/>
    </source>
</evidence>
<feature type="compositionally biased region" description="Basic and acidic residues" evidence="5">
    <location>
        <begin position="617"/>
        <end position="626"/>
    </location>
</feature>
<comment type="cofactor">
    <cofactor evidence="4">
        <name>FAD</name>
        <dbReference type="ChEBI" id="CHEBI:57692"/>
    </cofactor>
    <text evidence="4">Binds 1 FAD per subunit.</text>
</comment>
<dbReference type="InterPro" id="IPR014729">
    <property type="entry name" value="Rossmann-like_a/b/a_fold"/>
</dbReference>
<dbReference type="InterPro" id="IPR005101">
    <property type="entry name" value="Cryptochr/Photolyase_FAD-bd"/>
</dbReference>
<dbReference type="GeneID" id="19200205"/>
<comment type="caution">
    <text evidence="7">The sequence shown here is derived from an EMBL/GenBank/DDBJ whole genome shotgun (WGS) entry which is preliminary data.</text>
</comment>
<feature type="compositionally biased region" description="Gly residues" evidence="5">
    <location>
        <begin position="593"/>
        <end position="612"/>
    </location>
</feature>
<evidence type="ECO:0000256" key="3">
    <source>
        <dbReference type="ARBA" id="ARBA00022827"/>
    </source>
</evidence>
<organism evidence="7 8">
    <name type="scientific">Coniophora puteana (strain RWD-64-598)</name>
    <name type="common">Brown rot fungus</name>
    <dbReference type="NCBI Taxonomy" id="741705"/>
    <lineage>
        <taxon>Eukaryota</taxon>
        <taxon>Fungi</taxon>
        <taxon>Dikarya</taxon>
        <taxon>Basidiomycota</taxon>
        <taxon>Agaricomycotina</taxon>
        <taxon>Agaricomycetes</taxon>
        <taxon>Agaricomycetidae</taxon>
        <taxon>Boletales</taxon>
        <taxon>Coniophorineae</taxon>
        <taxon>Coniophoraceae</taxon>
        <taxon>Coniophora</taxon>
    </lineage>
</organism>
<dbReference type="SUPFAM" id="SSF48173">
    <property type="entry name" value="Cryptochrome/photolyase FAD-binding domain"/>
    <property type="match status" value="1"/>
</dbReference>
<protein>
    <recommendedName>
        <fullName evidence="6">Photolyase/cryptochrome alpha/beta domain-containing protein</fullName>
    </recommendedName>
</protein>
<evidence type="ECO:0000256" key="4">
    <source>
        <dbReference type="PIRSR" id="PIRSR602081-1"/>
    </source>
</evidence>
<evidence type="ECO:0000256" key="1">
    <source>
        <dbReference type="ARBA" id="ARBA00005862"/>
    </source>
</evidence>
<evidence type="ECO:0000313" key="7">
    <source>
        <dbReference type="EMBL" id="EIW77230.1"/>
    </source>
</evidence>
<dbReference type="PANTHER" id="PTHR11455">
    <property type="entry name" value="CRYPTOCHROME"/>
    <property type="match status" value="1"/>
</dbReference>
<dbReference type="Gene3D" id="1.10.579.10">
    <property type="entry name" value="DNA Cyclobutane Dipyrimidine Photolyase, subunit A, domain 3"/>
    <property type="match status" value="1"/>
</dbReference>
<dbReference type="GO" id="GO:0043153">
    <property type="term" value="P:entrainment of circadian clock by photoperiod"/>
    <property type="evidence" value="ECO:0007669"/>
    <property type="project" value="TreeGrafter"/>
</dbReference>
<dbReference type="SUPFAM" id="SSF52425">
    <property type="entry name" value="Cryptochrome/photolyase, N-terminal domain"/>
    <property type="match status" value="1"/>
</dbReference>
<keyword evidence="2 4" id="KW-0285">Flavoprotein</keyword>
<dbReference type="InterPro" id="IPR002081">
    <property type="entry name" value="Cryptochrome/DNA_photolyase_1"/>
</dbReference>
<name>A0A5M3MEA1_CONPW</name>
<dbReference type="RefSeq" id="XP_007772642.1">
    <property type="nucleotide sequence ID" value="XM_007774452.1"/>
</dbReference>
<dbReference type="GO" id="GO:0005737">
    <property type="term" value="C:cytoplasm"/>
    <property type="evidence" value="ECO:0007669"/>
    <property type="project" value="TreeGrafter"/>
</dbReference>
<dbReference type="GO" id="GO:0003677">
    <property type="term" value="F:DNA binding"/>
    <property type="evidence" value="ECO:0007669"/>
    <property type="project" value="TreeGrafter"/>
</dbReference>
<dbReference type="PANTHER" id="PTHR11455:SF9">
    <property type="entry name" value="CRYPTOCHROME CIRCADIAN CLOCK 5 ISOFORM X1"/>
    <property type="match status" value="1"/>
</dbReference>
<accession>A0A5M3MEA1</accession>
<dbReference type="PROSITE" id="PS51645">
    <property type="entry name" value="PHR_CRY_ALPHA_BETA"/>
    <property type="match status" value="1"/>
</dbReference>
<dbReference type="OMA" id="GNWNYTA"/>
<gene>
    <name evidence="7" type="ORF">CONPUDRAFT_129501</name>
</gene>
<dbReference type="GO" id="GO:0071949">
    <property type="term" value="F:FAD binding"/>
    <property type="evidence" value="ECO:0007669"/>
    <property type="project" value="TreeGrafter"/>
</dbReference>
<feature type="compositionally biased region" description="Pro residues" evidence="5">
    <location>
        <begin position="172"/>
        <end position="183"/>
    </location>
</feature>
<dbReference type="Pfam" id="PF03441">
    <property type="entry name" value="FAD_binding_7"/>
    <property type="match status" value="1"/>
</dbReference>
<dbReference type="Pfam" id="PF00875">
    <property type="entry name" value="DNA_photolyase"/>
    <property type="match status" value="1"/>
</dbReference>
<dbReference type="GO" id="GO:0003904">
    <property type="term" value="F:deoxyribodipyrimidine photo-lyase activity"/>
    <property type="evidence" value="ECO:0007669"/>
    <property type="project" value="TreeGrafter"/>
</dbReference>
<feature type="compositionally biased region" description="Basic and acidic residues" evidence="5">
    <location>
        <begin position="571"/>
        <end position="589"/>
    </location>
</feature>